<protein>
    <recommendedName>
        <fullName evidence="2">DUF418 domain-containing protein</fullName>
    </recommendedName>
</protein>
<feature type="domain" description="DUF418" evidence="2">
    <location>
        <begin position="226"/>
        <end position="367"/>
    </location>
</feature>
<dbReference type="PANTHER" id="PTHR30590">
    <property type="entry name" value="INNER MEMBRANE PROTEIN"/>
    <property type="match status" value="1"/>
</dbReference>
<feature type="transmembrane region" description="Helical" evidence="1">
    <location>
        <begin position="199"/>
        <end position="216"/>
    </location>
</feature>
<keyword evidence="1" id="KW-0472">Membrane</keyword>
<feature type="transmembrane region" description="Helical" evidence="1">
    <location>
        <begin position="330"/>
        <end position="348"/>
    </location>
</feature>
<dbReference type="AlphaFoldDB" id="A0A653I9M7"/>
<dbReference type="EMBL" id="CABWKQ010000020">
    <property type="protein sequence ID" value="VWX35837.1"/>
    <property type="molecule type" value="Genomic_DNA"/>
</dbReference>
<feature type="transmembrane region" description="Helical" evidence="1">
    <location>
        <begin position="135"/>
        <end position="155"/>
    </location>
</feature>
<feature type="transmembrane region" description="Helical" evidence="1">
    <location>
        <begin position="228"/>
        <end position="248"/>
    </location>
</feature>
<gene>
    <name evidence="3" type="ORF">EXIGUO9Y_270003</name>
</gene>
<dbReference type="Proteomes" id="UP000439752">
    <property type="component" value="Unassembled WGS sequence"/>
</dbReference>
<evidence type="ECO:0000313" key="4">
    <source>
        <dbReference type="Proteomes" id="UP000439752"/>
    </source>
</evidence>
<keyword evidence="1" id="KW-1133">Transmembrane helix</keyword>
<keyword evidence="4" id="KW-1185">Reference proteome</keyword>
<dbReference type="InterPro" id="IPR052529">
    <property type="entry name" value="Bact_Transport_Assoc"/>
</dbReference>
<accession>A0A653I9M7</accession>
<name>A0A653I9M7_9BACL</name>
<feature type="transmembrane region" description="Helical" evidence="1">
    <location>
        <begin position="12"/>
        <end position="34"/>
    </location>
</feature>
<organism evidence="3 4">
    <name type="scientific">Exiguobacterium oxidotolerans</name>
    <dbReference type="NCBI Taxonomy" id="223958"/>
    <lineage>
        <taxon>Bacteria</taxon>
        <taxon>Bacillati</taxon>
        <taxon>Bacillota</taxon>
        <taxon>Bacilli</taxon>
        <taxon>Bacillales</taxon>
        <taxon>Bacillales Family XII. Incertae Sedis</taxon>
        <taxon>Exiguobacterium</taxon>
    </lineage>
</organism>
<feature type="transmembrane region" description="Helical" evidence="1">
    <location>
        <begin position="260"/>
        <end position="284"/>
    </location>
</feature>
<evidence type="ECO:0000313" key="3">
    <source>
        <dbReference type="EMBL" id="VWX35837.1"/>
    </source>
</evidence>
<dbReference type="PANTHER" id="PTHR30590:SF3">
    <property type="entry name" value="HYPOTHETICAL MEMBRANE SPANNING PROTEIN"/>
    <property type="match status" value="1"/>
</dbReference>
<dbReference type="Pfam" id="PF04235">
    <property type="entry name" value="DUF418"/>
    <property type="match status" value="1"/>
</dbReference>
<sequence length="373" mass="42460">MNPIAEKERIIYLDVLRGFALCGILLVNMPSFLGERFVSDMGQVDRLLRLFFDLFIQTKFYTLFSALFGAGFILFIDRLRQKKRSLWIFVRRLTILFAIGLIHLLFWEGDILQTYAFCGFLLLLFVKTRPLTKLFIGLALQLYTVSLYLSIYLFAQSEGDRSIIEPDGRLTDLVAGRDLGGYFAYHATVQLPDALGNTLMLWPEILSLFLIGAYLMERFSVRPPTTRLLIVGFLVSLILSLPALTQIIRVHQGQVADGLINYFFVWLSGRTLAITYATAIALGVRAGLRMEGFRLLGRMALTNYLTHTLVFTVLVFLSGTYGTIPLWQGTLGALILLACQTFFSRWYLRHHHQGPIEALWRKGTYGKQKSTEL</sequence>
<dbReference type="InterPro" id="IPR007349">
    <property type="entry name" value="DUF418"/>
</dbReference>
<evidence type="ECO:0000259" key="2">
    <source>
        <dbReference type="Pfam" id="PF04235"/>
    </source>
</evidence>
<keyword evidence="1" id="KW-0812">Transmembrane</keyword>
<feature type="transmembrane region" description="Helical" evidence="1">
    <location>
        <begin position="54"/>
        <end position="76"/>
    </location>
</feature>
<feature type="transmembrane region" description="Helical" evidence="1">
    <location>
        <begin position="304"/>
        <end position="324"/>
    </location>
</feature>
<evidence type="ECO:0000256" key="1">
    <source>
        <dbReference type="SAM" id="Phobius"/>
    </source>
</evidence>
<proteinExistence type="predicted"/>
<feature type="transmembrane region" description="Helical" evidence="1">
    <location>
        <begin position="112"/>
        <end position="128"/>
    </location>
</feature>
<dbReference type="RefSeq" id="WP_159173367.1">
    <property type="nucleotide sequence ID" value="NZ_LR732312.1"/>
</dbReference>
<reference evidence="3 4" key="1">
    <citation type="submission" date="2019-10" db="EMBL/GenBank/DDBJ databases">
        <authorList>
            <person name="Karimi E."/>
        </authorList>
    </citation>
    <scope>NUCLEOTIDE SEQUENCE [LARGE SCALE GENOMIC DNA]</scope>
    <source>
        <strain evidence="3">Exiguobacterium sp. 9Y</strain>
    </source>
</reference>
<feature type="transmembrane region" description="Helical" evidence="1">
    <location>
        <begin position="88"/>
        <end position="106"/>
    </location>
</feature>